<reference evidence="2" key="1">
    <citation type="submission" date="2022-05" db="EMBL/GenBank/DDBJ databases">
        <title>Novel Pseudomonas spp. Isolated from a Rainbow Trout Aquaculture Facility.</title>
        <authorList>
            <person name="Testerman T."/>
            <person name="Graf J."/>
        </authorList>
    </citation>
    <scope>NUCLEOTIDE SEQUENCE</scope>
    <source>
        <strain evidence="2">ID386</strain>
    </source>
</reference>
<dbReference type="Proteomes" id="UP001150531">
    <property type="component" value="Unassembled WGS sequence"/>
</dbReference>
<organism evidence="2 3">
    <name type="scientific">Pseudomonas aphyarum</name>
    <dbReference type="NCBI Taxonomy" id="2942629"/>
    <lineage>
        <taxon>Bacteria</taxon>
        <taxon>Pseudomonadati</taxon>
        <taxon>Pseudomonadota</taxon>
        <taxon>Gammaproteobacteria</taxon>
        <taxon>Pseudomonadales</taxon>
        <taxon>Pseudomonadaceae</taxon>
        <taxon>Pseudomonas</taxon>
    </lineage>
</organism>
<keyword evidence="3" id="KW-1185">Reference proteome</keyword>
<evidence type="ECO:0000313" key="2">
    <source>
        <dbReference type="EMBL" id="MDD1125916.1"/>
    </source>
</evidence>
<keyword evidence="1" id="KW-0472">Membrane</keyword>
<protein>
    <recommendedName>
        <fullName evidence="4">Strictosidine synthase conserved region domain-containing protein</fullName>
    </recommendedName>
</protein>
<feature type="transmembrane region" description="Helical" evidence="1">
    <location>
        <begin position="20"/>
        <end position="39"/>
    </location>
</feature>
<accession>A0ABT5PPU1</accession>
<dbReference type="EMBL" id="JAMDGS010000010">
    <property type="protein sequence ID" value="MDD1125916.1"/>
    <property type="molecule type" value="Genomic_DNA"/>
</dbReference>
<evidence type="ECO:0000313" key="3">
    <source>
        <dbReference type="Proteomes" id="UP001150531"/>
    </source>
</evidence>
<evidence type="ECO:0000256" key="1">
    <source>
        <dbReference type="SAM" id="Phobius"/>
    </source>
</evidence>
<dbReference type="Gene3D" id="2.120.10.30">
    <property type="entry name" value="TolB, C-terminal domain"/>
    <property type="match status" value="1"/>
</dbReference>
<sequence length="296" mass="32309">MNIRSAEAKDKSVPIKTRVIAGLAPLSLVAAFFWWQHYYPASASTGWSVDVLHDNVQKAASLAKGPSNEIVVSEELQNEAGNIIAIDSSGHRTLLVSKLSKPDGLAAFDGGYAFSQEGGAAPVSLLKNGVVTPLFDAINAQGLLADGDDLYAVEDRKLNGRLFKYNRVTGQTEILRDSLDEAESFTICPNGDRFYTEKGRNLVRRFTEDKKDPLFLGPEQVREPSYLLCDENGLWVVEDRTHLARVLLVSPQGAVSVIANHLRAPQVLMKLGSGNDAKYALAEGGRSRILELKKTQ</sequence>
<keyword evidence="1" id="KW-1133">Transmembrane helix</keyword>
<evidence type="ECO:0008006" key="4">
    <source>
        <dbReference type="Google" id="ProtNLM"/>
    </source>
</evidence>
<gene>
    <name evidence="2" type="ORF">M5G18_15090</name>
</gene>
<dbReference type="SUPFAM" id="SSF101898">
    <property type="entry name" value="NHL repeat"/>
    <property type="match status" value="1"/>
</dbReference>
<proteinExistence type="predicted"/>
<comment type="caution">
    <text evidence="2">The sequence shown here is derived from an EMBL/GenBank/DDBJ whole genome shotgun (WGS) entry which is preliminary data.</text>
</comment>
<keyword evidence="1" id="KW-0812">Transmembrane</keyword>
<dbReference type="RefSeq" id="WP_273899501.1">
    <property type="nucleotide sequence ID" value="NZ_JAMDGS010000010.1"/>
</dbReference>
<dbReference type="InterPro" id="IPR011042">
    <property type="entry name" value="6-blade_b-propeller_TolB-like"/>
</dbReference>
<name>A0ABT5PPU1_9PSED</name>